<gene>
    <name evidence="1" type="ORF">OPT61_g4380</name>
</gene>
<dbReference type="Proteomes" id="UP001153331">
    <property type="component" value="Unassembled WGS sequence"/>
</dbReference>
<accession>A0ACC2IEB2</accession>
<evidence type="ECO:0000313" key="1">
    <source>
        <dbReference type="EMBL" id="KAJ8113500.1"/>
    </source>
</evidence>
<sequence>MSGPEDSKIETSPAGQPERRSSLFDDEKRRKESISKLTANVEGEIRNPLVGVPKAELLSDVSLFVKEHKLEDIEPLLAKGALVAQSPALFEEIEGLDDSDRVALREEITHRFKLPKVLYYTIVLNSIAAAIQGWDQTGSNGANLTFAQSFGIPDAGPECTADGSCERNSWIIGFVNSSPYIAIALFTAWLSDPINELLGRRGTIFIAAVFSLFAPIGSGLTQKWGQLVACRVMLGIGMGLKEVTVPVFSAEVVPATVRGGLVMSWQIWTAFGIFLGCVANIAVMNTGSISWRLQLGSAFIPAVPLVLGIYFVPESPRWLMKKGRYAQAYQSFLRLRNTPLQAARDLYYTHALLAQEDVLVREAGLNPQSNFFKRFVELFTLPRVRRATQASGIAMIGQQMCGINIIAFYSSSIFKEGGATEKEALIASFGFGLVNFLFAWPAVWTIDTFGRRGLLLFTFPNMFWTLLAAGMCYYIPKDNDAHLPLIAFFVYLFGAFYSPGEGPVPFTYSAEVFPLSHREVGMSWAVATNNFWAAVLSLTLPRMLKVMRPQGVFGFYSGLNIVALVMIFLWMPETKQRTLEELDYIFAVPTRTHMKYQATQNLPWWFKTYVLRHKGLAKPQLYKLGGLPQAPSVTAQIKYAWNTGVMRRKNVTKPAAEAQEKHVAPTGEAFAEKQNATLCVSDDGKCRSLREKVVTATLEMVELNTSKLRSPDITSSRGPTFHTDVSSTALPSSRAPKSISNSPTYYPGSSIEESGTRFLRFEVSTSFLAWCAALGSPASPSPTLFRAKQTTRWQYGDLRSQEEPRLSHQPQGTNTPSIRTPALLSRLNLPLNLGTLASITYSSLYLILSPNVAGAAVTPFIVGAAALANKLITKYDSTKVNSIAIGVHVVSWILQFVGHGKYEGRKPALLDNLVQALFLAPLFVWYEVLFKLGFYQNLKKDVEAAIEVEVAKLGKGKAKE</sequence>
<comment type="caution">
    <text evidence="1">The sequence shown here is derived from an EMBL/GenBank/DDBJ whole genome shotgun (WGS) entry which is preliminary data.</text>
</comment>
<protein>
    <submittedName>
        <fullName evidence="1">Uncharacterized protein</fullName>
    </submittedName>
</protein>
<reference evidence="1" key="1">
    <citation type="submission" date="2022-11" db="EMBL/GenBank/DDBJ databases">
        <title>Genome Sequence of Boeremia exigua.</title>
        <authorList>
            <person name="Buettner E."/>
        </authorList>
    </citation>
    <scope>NUCLEOTIDE SEQUENCE</scope>
    <source>
        <strain evidence="1">CU02</strain>
    </source>
</reference>
<proteinExistence type="predicted"/>
<keyword evidence="2" id="KW-1185">Reference proteome</keyword>
<dbReference type="EMBL" id="JAPHNI010000249">
    <property type="protein sequence ID" value="KAJ8113500.1"/>
    <property type="molecule type" value="Genomic_DNA"/>
</dbReference>
<organism evidence="1 2">
    <name type="scientific">Boeremia exigua</name>
    <dbReference type="NCBI Taxonomy" id="749465"/>
    <lineage>
        <taxon>Eukaryota</taxon>
        <taxon>Fungi</taxon>
        <taxon>Dikarya</taxon>
        <taxon>Ascomycota</taxon>
        <taxon>Pezizomycotina</taxon>
        <taxon>Dothideomycetes</taxon>
        <taxon>Pleosporomycetidae</taxon>
        <taxon>Pleosporales</taxon>
        <taxon>Pleosporineae</taxon>
        <taxon>Didymellaceae</taxon>
        <taxon>Boeremia</taxon>
    </lineage>
</organism>
<name>A0ACC2IEB2_9PLEO</name>
<evidence type="ECO:0000313" key="2">
    <source>
        <dbReference type="Proteomes" id="UP001153331"/>
    </source>
</evidence>